<protein>
    <recommendedName>
        <fullName evidence="1">Heterokaryon incompatibility domain-containing protein</fullName>
    </recommendedName>
</protein>
<evidence type="ECO:0000313" key="3">
    <source>
        <dbReference type="Proteomes" id="UP000701801"/>
    </source>
</evidence>
<feature type="domain" description="Heterokaryon incompatibility" evidence="1">
    <location>
        <begin position="198"/>
        <end position="319"/>
    </location>
</feature>
<sequence>MSAFSSAPQLHVNLHRSMKMATGSKSMGSEQALKASNILQNDGLNCVICEKILAIFRCSSGADWHGTVSSLLTEVYLLAVKGSASQPHMKFEANHLELYTEDVYLLHRAVVHDHPGKALTVESEWIDEGTVNSWISTCEKVHGDRCRYKAPSIEEKGAELKPFYRIDIVEHCIVTSSDDVQESKLLRKGSLLDGEFSQLLPQTIKDAISIVRILGKRYLWVDALCILQDDEQFLKRELDRMHLIYACASFTIIAAVGTDANHGLQGFKNLTAPRKRRQIAIQLEGSEKLIIDSNTRPSGKRWTMTQHTSYYDRGWTFQEFVFSRRRMIFQNEGIVWECQCSSWHEDLIPHSKFQEGKENNGLDMFFYRTVPELLTLRNPMVEYNQKLFTFPEDAVSAFQGFQSILHRTFPGGLLYGHPEFFFDITLSWYPFHGFKRWVPLISTKHLPSWSWVGWDGTICFPDDVENCGNLWPISTDVEGYRSPVASWYTANSPCSIQKRRINSAWHDHRLLAQNEAAEISSGWTRHDFKLDTEFYNGRHILELYLLLKFRGIPRYCFSHPDLVNFGPKKRYLWYPIPILEPASPDPPIEPQTAFIFAQTSRAYLSVRTICFEPQRISRKHEGWHPPSVHLSDRSGKFVGYLHLHNNDDLAEFEEEIDANGRKLVELEESGAQEWDPQLKNCYFVLWIEWKDGVAYRRAAGAVTEEAWDSEKESELVDLVLG</sequence>
<dbReference type="AlphaFoldDB" id="A0A9N9Q627"/>
<evidence type="ECO:0000259" key="1">
    <source>
        <dbReference type="Pfam" id="PF06985"/>
    </source>
</evidence>
<dbReference type="Pfam" id="PF06985">
    <property type="entry name" value="HET"/>
    <property type="match status" value="1"/>
</dbReference>
<proteinExistence type="predicted"/>
<dbReference type="OrthoDB" id="5428863at2759"/>
<accession>A0A9N9Q627</accession>
<gene>
    <name evidence="2" type="ORF">HYALB_00005996</name>
</gene>
<dbReference type="Proteomes" id="UP000701801">
    <property type="component" value="Unassembled WGS sequence"/>
</dbReference>
<evidence type="ECO:0000313" key="2">
    <source>
        <dbReference type="EMBL" id="CAG8976499.1"/>
    </source>
</evidence>
<reference evidence="2" key="1">
    <citation type="submission" date="2021-07" db="EMBL/GenBank/DDBJ databases">
        <authorList>
            <person name="Durling M."/>
        </authorList>
    </citation>
    <scope>NUCLEOTIDE SEQUENCE</scope>
</reference>
<dbReference type="PANTHER" id="PTHR33112:SF12">
    <property type="entry name" value="HETEROKARYON INCOMPATIBILITY DOMAIN-CONTAINING PROTEIN"/>
    <property type="match status" value="1"/>
</dbReference>
<name>A0A9N9Q627_9HELO</name>
<dbReference type="InterPro" id="IPR010730">
    <property type="entry name" value="HET"/>
</dbReference>
<dbReference type="PANTHER" id="PTHR33112">
    <property type="entry name" value="DOMAIN PROTEIN, PUTATIVE-RELATED"/>
    <property type="match status" value="1"/>
</dbReference>
<keyword evidence="3" id="KW-1185">Reference proteome</keyword>
<dbReference type="EMBL" id="CAJVRM010000180">
    <property type="protein sequence ID" value="CAG8976499.1"/>
    <property type="molecule type" value="Genomic_DNA"/>
</dbReference>
<comment type="caution">
    <text evidence="2">The sequence shown here is derived from an EMBL/GenBank/DDBJ whole genome shotgun (WGS) entry which is preliminary data.</text>
</comment>
<organism evidence="2 3">
    <name type="scientific">Hymenoscyphus albidus</name>
    <dbReference type="NCBI Taxonomy" id="595503"/>
    <lineage>
        <taxon>Eukaryota</taxon>
        <taxon>Fungi</taxon>
        <taxon>Dikarya</taxon>
        <taxon>Ascomycota</taxon>
        <taxon>Pezizomycotina</taxon>
        <taxon>Leotiomycetes</taxon>
        <taxon>Helotiales</taxon>
        <taxon>Helotiaceae</taxon>
        <taxon>Hymenoscyphus</taxon>
    </lineage>
</organism>